<proteinExistence type="predicted"/>
<gene>
    <name evidence="1" type="ORF">BN940_13706</name>
</gene>
<accession>W8X9P6</accession>
<dbReference type="Proteomes" id="UP000019805">
    <property type="component" value="Chromosome"/>
</dbReference>
<dbReference type="HOGENOM" id="CLU_083027_0_0_4"/>
<dbReference type="AlphaFoldDB" id="W8X9P6"/>
<keyword evidence="2" id="KW-1185">Reference proteome</keyword>
<dbReference type="eggNOG" id="ENOG502Z847">
    <property type="taxonomic scope" value="Bacteria"/>
</dbReference>
<dbReference type="Gene3D" id="1.10.3540.10">
    <property type="entry name" value="uncharacterized protein from magnetospirillum magneticum domain"/>
    <property type="match status" value="1"/>
</dbReference>
<evidence type="ECO:0000313" key="1">
    <source>
        <dbReference type="EMBL" id="CDM25190.1"/>
    </source>
</evidence>
<protein>
    <submittedName>
        <fullName evidence="1">Uncharacterized protein</fullName>
    </submittedName>
</protein>
<dbReference type="InterPro" id="IPR023137">
    <property type="entry name" value="BrxA_sf"/>
</dbReference>
<reference evidence="1 2" key="1">
    <citation type="journal article" date="2014" name="BMC Microbiol.">
        <title>The oxygen-independent metabolism of cyclic monoterpenes in Castellaniella defragrans 65Phen.</title>
        <authorList>
            <person name="Petasch J."/>
            <person name="Disch E.M."/>
            <person name="Markert S."/>
            <person name="Becher D."/>
            <person name="Schweder T."/>
            <person name="Huttel B."/>
            <person name="Reinhardt R."/>
            <person name="Harder J."/>
        </authorList>
    </citation>
    <scope>NUCLEOTIDE SEQUENCE [LARGE SCALE GENOMIC DNA]</scope>
    <source>
        <strain evidence="1">65Phen</strain>
    </source>
</reference>
<organism evidence="1 2">
    <name type="scientific">Castellaniella defragrans (strain DSM 12143 / CCUG 39792 / 65Phen)</name>
    <name type="common">Alcaligenes defragrans</name>
    <dbReference type="NCBI Taxonomy" id="1437824"/>
    <lineage>
        <taxon>Bacteria</taxon>
        <taxon>Pseudomonadati</taxon>
        <taxon>Pseudomonadota</taxon>
        <taxon>Betaproteobacteria</taxon>
        <taxon>Burkholderiales</taxon>
        <taxon>Alcaligenaceae</taxon>
        <taxon>Castellaniella</taxon>
    </lineage>
</organism>
<name>W8X9P6_CASD6</name>
<sequence length="240" mass="26472">MMLDDIRRLLDHMAASADTADYAQAIKTQNVLGKPSQKARDLAWRHLHGLYGLSHDNPLFRLMRTLWPLSDAAQPQLALAMAMARDPLLRDTQALILDQAIGTFLPRTALEHELAHRYPDRFSTASLKSFAQNIAGTWTAAGFLLGHTRKHRAQPALTPEALVLLLLMAYLEGRSGPRLFTSLWLAPYQVGPDALAALAQTASQRGLLVFMNAGGVQEIRFPGALTPAEDAIRQELIHVL</sequence>
<dbReference type="OrthoDB" id="69057at2"/>
<dbReference type="KEGG" id="cdn:BN940_13706"/>
<evidence type="ECO:0000313" key="2">
    <source>
        <dbReference type="Proteomes" id="UP000019805"/>
    </source>
</evidence>
<dbReference type="EMBL" id="HG916765">
    <property type="protein sequence ID" value="CDM25190.1"/>
    <property type="molecule type" value="Genomic_DNA"/>
</dbReference>
<dbReference type="STRING" id="1437824.BN940_13706"/>